<evidence type="ECO:0000313" key="3">
    <source>
        <dbReference type="Proteomes" id="UP001596065"/>
    </source>
</evidence>
<dbReference type="Proteomes" id="UP001596065">
    <property type="component" value="Unassembled WGS sequence"/>
</dbReference>
<gene>
    <name evidence="2" type="ORF">ACFP3J_30600</name>
</gene>
<feature type="region of interest" description="Disordered" evidence="1">
    <location>
        <begin position="134"/>
        <end position="173"/>
    </location>
</feature>
<name>A0ABW0WQB6_STRNO</name>
<comment type="caution">
    <text evidence="2">The sequence shown here is derived from an EMBL/GenBank/DDBJ whole genome shotgun (WGS) entry which is preliminary data.</text>
</comment>
<evidence type="ECO:0000313" key="2">
    <source>
        <dbReference type="EMBL" id="MFC5659810.1"/>
    </source>
</evidence>
<sequence>MSSYTTIDALLAEHTPLPPPAERTRLRSSLGIARARVAQAIGINTATLDAWEEGLAEPEEHLRATYAYFLAQAHIVHAYRAKAIAAPRITASTETTDATVETLPQCAPCVLCGKPATQQVAGYPQHLTAAECAEAAAPTPAPPRPARYEAKPDNRIPKPRSSAPQRSSTTQDLISQSVTAALVAHDGDPHKATAALTARAIPDAMALLNACRVGGRYDIVHHPALPGMLRKTGPREPDLIWEARLNWQRPQAPEHTGPVAVLDINGAFLSALKTHLPLGRLEPSNPQHHDRRRAGVHLITPPTWEHDAYLPNPMGPRQEPGPVWVTEPTLRLLLRLSGPGHALCDPPVIHESYTSGATENLLEKFRTTLRDARARALDEDDKVMLEYVKDLYAKFVSTLGESKQNRELRRPDWMHIIRSQAFANLWSKAYKAHTEGLTLVRVCGTDELHLQGDWLRTFPEGRNLSQMKLKETYALSRIYPEVKENIQVACKSPNFEKRRYEYAGGRYVGCRTCGGDLCTACRTAHLRPSDVPYEYNDDNVCESCR</sequence>
<organism evidence="2 3">
    <name type="scientific">Streptomyces nogalater</name>
    <dbReference type="NCBI Taxonomy" id="38314"/>
    <lineage>
        <taxon>Bacteria</taxon>
        <taxon>Bacillati</taxon>
        <taxon>Actinomycetota</taxon>
        <taxon>Actinomycetes</taxon>
        <taxon>Kitasatosporales</taxon>
        <taxon>Streptomycetaceae</taxon>
        <taxon>Streptomyces</taxon>
    </lineage>
</organism>
<dbReference type="RefSeq" id="WP_344353898.1">
    <property type="nucleotide sequence ID" value="NZ_BAAASM010000086.1"/>
</dbReference>
<evidence type="ECO:0000256" key="1">
    <source>
        <dbReference type="SAM" id="MobiDB-lite"/>
    </source>
</evidence>
<proteinExistence type="predicted"/>
<keyword evidence="3" id="KW-1185">Reference proteome</keyword>
<accession>A0ABW0WQB6</accession>
<reference evidence="3" key="1">
    <citation type="journal article" date="2019" name="Int. J. Syst. Evol. Microbiol.">
        <title>The Global Catalogue of Microorganisms (GCM) 10K type strain sequencing project: providing services to taxonomists for standard genome sequencing and annotation.</title>
        <authorList>
            <consortium name="The Broad Institute Genomics Platform"/>
            <consortium name="The Broad Institute Genome Sequencing Center for Infectious Disease"/>
            <person name="Wu L."/>
            <person name="Ma J."/>
        </authorList>
    </citation>
    <scope>NUCLEOTIDE SEQUENCE [LARGE SCALE GENOMIC DNA]</scope>
    <source>
        <strain evidence="3">KCTC 5701</strain>
    </source>
</reference>
<dbReference type="EMBL" id="JBHSOE010000075">
    <property type="protein sequence ID" value="MFC5659810.1"/>
    <property type="molecule type" value="Genomic_DNA"/>
</dbReference>
<feature type="compositionally biased region" description="Polar residues" evidence="1">
    <location>
        <begin position="162"/>
        <end position="173"/>
    </location>
</feature>
<protein>
    <submittedName>
        <fullName evidence="2">Transcriptional regulator</fullName>
    </submittedName>
</protein>
<feature type="compositionally biased region" description="Basic and acidic residues" evidence="1">
    <location>
        <begin position="146"/>
        <end position="156"/>
    </location>
</feature>